<feature type="compositionally biased region" description="Low complexity" evidence="1">
    <location>
        <begin position="349"/>
        <end position="365"/>
    </location>
</feature>
<feature type="region of interest" description="Disordered" evidence="1">
    <location>
        <begin position="263"/>
        <end position="308"/>
    </location>
</feature>
<dbReference type="OrthoDB" id="6159439at2759"/>
<evidence type="ECO:0000313" key="2">
    <source>
        <dbReference type="EMBL" id="EPZ32462.1"/>
    </source>
</evidence>
<feature type="compositionally biased region" description="Polar residues" evidence="1">
    <location>
        <begin position="266"/>
        <end position="276"/>
    </location>
</feature>
<dbReference type="Gene3D" id="1.20.930.10">
    <property type="entry name" value="Conserved domain common to transcription factors TFIIS, elongin A, CRSP70"/>
    <property type="match status" value="1"/>
</dbReference>
<dbReference type="InterPro" id="IPR035441">
    <property type="entry name" value="TFIIS/LEDGF_dom_sf"/>
</dbReference>
<feature type="compositionally biased region" description="Low complexity" evidence="1">
    <location>
        <begin position="277"/>
        <end position="291"/>
    </location>
</feature>
<evidence type="ECO:0008006" key="4">
    <source>
        <dbReference type="Google" id="ProtNLM"/>
    </source>
</evidence>
<dbReference type="GO" id="GO:0008157">
    <property type="term" value="F:protein phosphatase 1 binding"/>
    <property type="evidence" value="ECO:0007669"/>
    <property type="project" value="TreeGrafter"/>
</dbReference>
<dbReference type="SUPFAM" id="SSF47676">
    <property type="entry name" value="Conserved domain common to transcription factors TFIIS, elongin A, CRSP70"/>
    <property type="match status" value="1"/>
</dbReference>
<dbReference type="GO" id="GO:0000785">
    <property type="term" value="C:chromatin"/>
    <property type="evidence" value="ECO:0007669"/>
    <property type="project" value="TreeGrafter"/>
</dbReference>
<accession>A0A075AUR8</accession>
<sequence length="583" mass="65671">METSEVEQLKLAKQNFLECFQVDEKQISHIFENLNNLRGINFYTYISHLNLNKEEWLVAIQKFLFGDGICNSPDEANDSRNQDKDMDYDIIIEVPSADSPTPPVPPAEVSLSDTSLLLRDIQSVISNTGGISDLKHLGKVQRMFAKYATTDGNVGLLLGLLLNTKRKTILNEVLNEKNIPFMLNSLFKKSMTDSNYGIMSKILDVWDQFPVTTEHLLQFQMGKLVSRASKVPDPGMYIMSYGKEICKKAEGLKEKWKKTLNIGVKPNQSGSLGKETSSSILSPDSMSSSQSHTPTIPDKSQEIKISQKKQVKVKTLEIDSKSFTLFKNKPTSTNIHNIIPLSQKKSPVLSNGDSLSKPSSSGAKSDNVEENEVKSPQYRKINLAEKLSAMNSSEPLKETETCSERKRKRKSVTFAENLVEYRYFEIDENERIHRQPNYDYRSLDRLEGKFVKKNSQGLEPILDWISPPKLVLNTGYINISGSKSNQKKIQEDRENKVLSVSYVKEDLIPDSPQEFEIKHGIPSRSSIMIPLKRYISNNITIARGSNLPTRSLAPNEKINSSILSSLLKNQSLISSMLNGKHST</sequence>
<protein>
    <recommendedName>
        <fullName evidence="4">TFIIS N-terminal domain-containing protein</fullName>
    </recommendedName>
</protein>
<reference evidence="2 3" key="1">
    <citation type="journal article" date="2013" name="Curr. Biol.">
        <title>Shared signatures of parasitism and phylogenomics unite Cryptomycota and microsporidia.</title>
        <authorList>
            <person name="James T.Y."/>
            <person name="Pelin A."/>
            <person name="Bonen L."/>
            <person name="Ahrendt S."/>
            <person name="Sain D."/>
            <person name="Corradi N."/>
            <person name="Stajich J.E."/>
        </authorList>
    </citation>
    <scope>NUCLEOTIDE SEQUENCE [LARGE SCALE GENOMIC DNA]</scope>
    <source>
        <strain evidence="2 3">CSF55</strain>
    </source>
</reference>
<name>A0A075AUR8_ROZAC</name>
<dbReference type="PANTHER" id="PTHR46557:SF1">
    <property type="entry name" value="SERINE_THREONINE-PROTEIN PHOSPHATASE 1 REGULATORY SUBUNIT 10"/>
    <property type="match status" value="1"/>
</dbReference>
<dbReference type="AlphaFoldDB" id="A0A075AUR8"/>
<feature type="region of interest" description="Disordered" evidence="1">
    <location>
        <begin position="344"/>
        <end position="407"/>
    </location>
</feature>
<dbReference type="HOGENOM" id="CLU_467806_0_0_1"/>
<gene>
    <name evidence="2" type="ORF">O9G_001364</name>
</gene>
<dbReference type="PANTHER" id="PTHR46557">
    <property type="entry name" value="SERINE/THREONINE-PROTEIN PHOSPHATASE 1 REGULATORY SUBUNIT 10-RELATED"/>
    <property type="match status" value="1"/>
</dbReference>
<dbReference type="EMBL" id="KE561154">
    <property type="protein sequence ID" value="EPZ32462.1"/>
    <property type="molecule type" value="Genomic_DNA"/>
</dbReference>
<keyword evidence="3" id="KW-1185">Reference proteome</keyword>
<organism evidence="2 3">
    <name type="scientific">Rozella allomycis (strain CSF55)</name>
    <dbReference type="NCBI Taxonomy" id="988480"/>
    <lineage>
        <taxon>Eukaryota</taxon>
        <taxon>Fungi</taxon>
        <taxon>Fungi incertae sedis</taxon>
        <taxon>Cryptomycota</taxon>
        <taxon>Cryptomycota incertae sedis</taxon>
        <taxon>Rozella</taxon>
    </lineage>
</organism>
<feature type="compositionally biased region" description="Basic and acidic residues" evidence="1">
    <location>
        <begin position="395"/>
        <end position="404"/>
    </location>
</feature>
<evidence type="ECO:0000256" key="1">
    <source>
        <dbReference type="SAM" id="MobiDB-lite"/>
    </source>
</evidence>
<evidence type="ECO:0000313" key="3">
    <source>
        <dbReference type="Proteomes" id="UP000030755"/>
    </source>
</evidence>
<dbReference type="Proteomes" id="UP000030755">
    <property type="component" value="Unassembled WGS sequence"/>
</dbReference>
<proteinExistence type="predicted"/>
<dbReference type="GO" id="GO:0072357">
    <property type="term" value="C:PTW/PP1 phosphatase complex"/>
    <property type="evidence" value="ECO:0007669"/>
    <property type="project" value="TreeGrafter"/>
</dbReference>